<evidence type="ECO:0000256" key="12">
    <source>
        <dbReference type="ARBA" id="ARBA00022917"/>
    </source>
</evidence>
<dbReference type="GO" id="GO:0000049">
    <property type="term" value="F:tRNA binding"/>
    <property type="evidence" value="ECO:0007669"/>
    <property type="project" value="UniProtKB-UniRule"/>
</dbReference>
<evidence type="ECO:0000256" key="13">
    <source>
        <dbReference type="ARBA" id="ARBA00023146"/>
    </source>
</evidence>
<name>A0A532UY67_UNCT6</name>
<gene>
    <name evidence="18" type="primary">metG</name>
    <name evidence="18" type="ORF">CEE36_10145</name>
</gene>
<dbReference type="GO" id="GO:0005737">
    <property type="term" value="C:cytoplasm"/>
    <property type="evidence" value="ECO:0007669"/>
    <property type="project" value="UniProtKB-SubCell"/>
</dbReference>
<dbReference type="NCBIfam" id="TIGR00399">
    <property type="entry name" value="metG_C_term"/>
    <property type="match status" value="1"/>
</dbReference>
<dbReference type="InterPro" id="IPR012340">
    <property type="entry name" value="NA-bd_OB-fold"/>
</dbReference>
<dbReference type="GO" id="GO:0006431">
    <property type="term" value="P:methionyl-tRNA aminoacylation"/>
    <property type="evidence" value="ECO:0007669"/>
    <property type="project" value="InterPro"/>
</dbReference>
<keyword evidence="11 16" id="KW-0694">RNA-binding</keyword>
<keyword evidence="13" id="KW-0030">Aminoacyl-tRNA synthetase</keyword>
<evidence type="ECO:0000256" key="8">
    <source>
        <dbReference type="ARBA" id="ARBA00022598"/>
    </source>
</evidence>
<keyword evidence="10" id="KW-0067">ATP-binding</keyword>
<dbReference type="PANTHER" id="PTHR11586:SF37">
    <property type="entry name" value="TRNA-BINDING DOMAIN-CONTAINING PROTEIN"/>
    <property type="match status" value="1"/>
</dbReference>
<evidence type="ECO:0000256" key="2">
    <source>
        <dbReference type="ARBA" id="ARBA00004496"/>
    </source>
</evidence>
<comment type="subcellular location">
    <subcellularLocation>
        <location evidence="2">Cytoplasm</location>
    </subcellularLocation>
</comment>
<keyword evidence="9" id="KW-0547">Nucleotide-binding</keyword>
<keyword evidence="12" id="KW-0648">Protein biosynthesis</keyword>
<keyword evidence="8 18" id="KW-0436">Ligase</keyword>
<dbReference type="SUPFAM" id="SSF50249">
    <property type="entry name" value="Nucleic acid-binding proteins"/>
    <property type="match status" value="1"/>
</dbReference>
<protein>
    <recommendedName>
        <fullName evidence="5">Methionine--tRNA ligase</fullName>
        <ecNumber evidence="4">6.1.1.10</ecNumber>
    </recommendedName>
    <alternativeName>
        <fullName evidence="14">Methionyl-tRNA synthetase</fullName>
    </alternativeName>
</protein>
<organism evidence="18 19">
    <name type="scientific">candidate division TA06 bacterium B3_TA06</name>
    <dbReference type="NCBI Taxonomy" id="2012487"/>
    <lineage>
        <taxon>Bacteria</taxon>
        <taxon>Bacteria division TA06</taxon>
    </lineage>
</organism>
<comment type="caution">
    <text evidence="18">The sequence shown here is derived from an EMBL/GenBank/DDBJ whole genome shotgun (WGS) entry which is preliminary data.</text>
</comment>
<dbReference type="InterPro" id="IPR004495">
    <property type="entry name" value="Met-tRNA-synth_bsu_C"/>
</dbReference>
<dbReference type="FunFam" id="2.40.50.140:FF:000042">
    <property type="entry name" value="Methionine--tRNA ligase"/>
    <property type="match status" value="1"/>
</dbReference>
<evidence type="ECO:0000256" key="6">
    <source>
        <dbReference type="ARBA" id="ARBA00022490"/>
    </source>
</evidence>
<dbReference type="GO" id="GO:0004825">
    <property type="term" value="F:methionine-tRNA ligase activity"/>
    <property type="evidence" value="ECO:0007669"/>
    <property type="project" value="UniProtKB-EC"/>
</dbReference>
<keyword evidence="7 16" id="KW-0820">tRNA-binding</keyword>
<evidence type="ECO:0000259" key="17">
    <source>
        <dbReference type="PROSITE" id="PS50886"/>
    </source>
</evidence>
<evidence type="ECO:0000256" key="16">
    <source>
        <dbReference type="PROSITE-ProRule" id="PRU00209"/>
    </source>
</evidence>
<evidence type="ECO:0000256" key="14">
    <source>
        <dbReference type="ARBA" id="ARBA00030904"/>
    </source>
</evidence>
<evidence type="ECO:0000256" key="9">
    <source>
        <dbReference type="ARBA" id="ARBA00022741"/>
    </source>
</evidence>
<dbReference type="EMBL" id="NJBO01000022">
    <property type="protein sequence ID" value="TKJ39893.1"/>
    <property type="molecule type" value="Genomic_DNA"/>
</dbReference>
<dbReference type="AlphaFoldDB" id="A0A532UY67"/>
<dbReference type="Gene3D" id="2.40.50.140">
    <property type="entry name" value="Nucleic acid-binding proteins"/>
    <property type="match status" value="1"/>
</dbReference>
<evidence type="ECO:0000256" key="1">
    <source>
        <dbReference type="ARBA" id="ARBA00003314"/>
    </source>
</evidence>
<dbReference type="CDD" id="cd02800">
    <property type="entry name" value="tRNA_bind_EcMetRS_like"/>
    <property type="match status" value="1"/>
</dbReference>
<evidence type="ECO:0000256" key="7">
    <source>
        <dbReference type="ARBA" id="ARBA00022555"/>
    </source>
</evidence>
<dbReference type="PROSITE" id="PS50886">
    <property type="entry name" value="TRBD"/>
    <property type="match status" value="1"/>
</dbReference>
<dbReference type="EC" id="6.1.1.10" evidence="4"/>
<dbReference type="Pfam" id="PF01588">
    <property type="entry name" value="tRNA_bind"/>
    <property type="match status" value="1"/>
</dbReference>
<evidence type="ECO:0000313" key="19">
    <source>
        <dbReference type="Proteomes" id="UP000317778"/>
    </source>
</evidence>
<evidence type="ECO:0000256" key="10">
    <source>
        <dbReference type="ARBA" id="ARBA00022840"/>
    </source>
</evidence>
<proteinExistence type="predicted"/>
<dbReference type="Proteomes" id="UP000317778">
    <property type="component" value="Unassembled WGS sequence"/>
</dbReference>
<comment type="catalytic activity">
    <reaction evidence="15">
        <text>tRNA(Met) + L-methionine + ATP = L-methionyl-tRNA(Met) + AMP + diphosphate</text>
        <dbReference type="Rhea" id="RHEA:13481"/>
        <dbReference type="Rhea" id="RHEA-COMP:9667"/>
        <dbReference type="Rhea" id="RHEA-COMP:9698"/>
        <dbReference type="ChEBI" id="CHEBI:30616"/>
        <dbReference type="ChEBI" id="CHEBI:33019"/>
        <dbReference type="ChEBI" id="CHEBI:57844"/>
        <dbReference type="ChEBI" id="CHEBI:78442"/>
        <dbReference type="ChEBI" id="CHEBI:78530"/>
        <dbReference type="ChEBI" id="CHEBI:456215"/>
        <dbReference type="EC" id="6.1.1.10"/>
    </reaction>
</comment>
<evidence type="ECO:0000256" key="15">
    <source>
        <dbReference type="ARBA" id="ARBA00047364"/>
    </source>
</evidence>
<evidence type="ECO:0000256" key="11">
    <source>
        <dbReference type="ARBA" id="ARBA00022884"/>
    </source>
</evidence>
<dbReference type="InterPro" id="IPR051270">
    <property type="entry name" value="Tyrosine-tRNA_ligase_regulator"/>
</dbReference>
<evidence type="ECO:0000313" key="18">
    <source>
        <dbReference type="EMBL" id="TKJ39893.1"/>
    </source>
</evidence>
<dbReference type="InterPro" id="IPR002547">
    <property type="entry name" value="tRNA-bd_dom"/>
</dbReference>
<reference evidence="18 19" key="1">
    <citation type="submission" date="2017-06" db="EMBL/GenBank/DDBJ databases">
        <title>Novel microbial phyla capable of carbon fixation and sulfur reduction in deep-sea sediments.</title>
        <authorList>
            <person name="Huang J."/>
            <person name="Baker B."/>
            <person name="Wang Y."/>
        </authorList>
    </citation>
    <scope>NUCLEOTIDE SEQUENCE [LARGE SCALE GENOMIC DNA]</scope>
    <source>
        <strain evidence="18">B3_TA06</strain>
    </source>
</reference>
<accession>A0A532UY67</accession>
<evidence type="ECO:0000256" key="4">
    <source>
        <dbReference type="ARBA" id="ARBA00012838"/>
    </source>
</evidence>
<sequence length="103" mass="11228">MNDFKKLDLRVAEITEAERIEGTDKLLKLKVTLGIEERQLVAGIAQDYPPEELVGKQLIVVANLEPAVIRGVQSQGMLLAAMSQGRVILATMDAETEPGSKIL</sequence>
<comment type="subunit">
    <text evidence="3">Homodimer.</text>
</comment>
<comment type="function">
    <text evidence="1">Is required not only for elongation of protein synthesis but also for the initiation of all mRNA translation through initiator tRNA(fMet) aminoacylation.</text>
</comment>
<dbReference type="PANTHER" id="PTHR11586">
    <property type="entry name" value="TRNA-AMINOACYLATION COFACTOR ARC1 FAMILY MEMBER"/>
    <property type="match status" value="1"/>
</dbReference>
<feature type="domain" description="TRNA-binding" evidence="17">
    <location>
        <begin position="3"/>
        <end position="103"/>
    </location>
</feature>
<dbReference type="GO" id="GO:0005524">
    <property type="term" value="F:ATP binding"/>
    <property type="evidence" value="ECO:0007669"/>
    <property type="project" value="UniProtKB-KW"/>
</dbReference>
<evidence type="ECO:0000256" key="3">
    <source>
        <dbReference type="ARBA" id="ARBA00011738"/>
    </source>
</evidence>
<evidence type="ECO:0000256" key="5">
    <source>
        <dbReference type="ARBA" id="ARBA00018753"/>
    </source>
</evidence>
<keyword evidence="6" id="KW-0963">Cytoplasm</keyword>